<dbReference type="NCBIfam" id="TIGR00197">
    <property type="entry name" value="yjeF_nterm"/>
    <property type="match status" value="1"/>
</dbReference>
<comment type="similarity">
    <text evidence="4 19">In the C-terminal section; belongs to the NnrD/CARKD family.</text>
</comment>
<feature type="binding site" evidence="17">
    <location>
        <position position="248"/>
    </location>
    <ligand>
        <name>(6S)-NADPHX</name>
        <dbReference type="ChEBI" id="CHEBI:64076"/>
    </ligand>
</feature>
<keyword evidence="5 18" id="KW-0479">Metal-binding</keyword>
<proteinExistence type="inferred from homology"/>
<dbReference type="GO" id="GO:0052855">
    <property type="term" value="F:ADP-dependent NAD(P)H-hydrate dehydratase activity"/>
    <property type="evidence" value="ECO:0007669"/>
    <property type="project" value="UniProtKB-UniRule"/>
</dbReference>
<evidence type="ECO:0000256" key="16">
    <source>
        <dbReference type="ARBA" id="ARBA00049209"/>
    </source>
</evidence>
<evidence type="ECO:0000256" key="2">
    <source>
        <dbReference type="ARBA" id="ARBA00000909"/>
    </source>
</evidence>
<comment type="similarity">
    <text evidence="17">Belongs to the NnrD/CARKD family.</text>
</comment>
<dbReference type="GO" id="GO:0016301">
    <property type="term" value="F:kinase activity"/>
    <property type="evidence" value="ECO:0007669"/>
    <property type="project" value="UniProtKB-KW"/>
</dbReference>
<dbReference type="InterPro" id="IPR029056">
    <property type="entry name" value="Ribokinase-like"/>
</dbReference>
<dbReference type="AlphaFoldDB" id="Q648I4"/>
<reference evidence="22" key="2">
    <citation type="submission" date="2004-08" db="EMBL/GenBank/DDBJ databases">
        <authorList>
            <person name="Putnam N."/>
            <person name="Detter J.C."/>
            <person name="Richardson P.M."/>
            <person name="Rokhsar D."/>
        </authorList>
    </citation>
    <scope>NUCLEOTIDE SEQUENCE</scope>
</reference>
<dbReference type="PIRSF" id="PIRSF017184">
    <property type="entry name" value="Nnr"/>
    <property type="match status" value="1"/>
</dbReference>
<evidence type="ECO:0000313" key="22">
    <source>
        <dbReference type="EMBL" id="AAU84193.1"/>
    </source>
</evidence>
<evidence type="ECO:0000256" key="14">
    <source>
        <dbReference type="ARBA" id="ARBA00025153"/>
    </source>
</evidence>
<dbReference type="InterPro" id="IPR030677">
    <property type="entry name" value="Nnr"/>
</dbReference>
<feature type="binding site" evidence="18">
    <location>
        <position position="161"/>
    </location>
    <ligand>
        <name>K(+)</name>
        <dbReference type="ChEBI" id="CHEBI:29103"/>
    </ligand>
</feature>
<comment type="catalytic activity">
    <reaction evidence="16 17 19">
        <text>(6S)-NADPHX + ADP = AMP + phosphate + NADPH + H(+)</text>
        <dbReference type="Rhea" id="RHEA:32235"/>
        <dbReference type="ChEBI" id="CHEBI:15378"/>
        <dbReference type="ChEBI" id="CHEBI:43474"/>
        <dbReference type="ChEBI" id="CHEBI:57783"/>
        <dbReference type="ChEBI" id="CHEBI:64076"/>
        <dbReference type="ChEBI" id="CHEBI:456215"/>
        <dbReference type="ChEBI" id="CHEBI:456216"/>
        <dbReference type="EC" id="4.2.1.136"/>
    </reaction>
</comment>
<comment type="function">
    <text evidence="17">Catalyzes the dehydration of the S-form of NAD(P)HX at the expense of ADP, which is converted to AMP. Together with NAD(P)HX epimerase, which catalyzes the epimerization of the S- and R-forms, the enzyme allows the repair of both epimers of NAD(P)HX, a damaged form of NAD(P)H that is a result of enzymatic or heat-dependent hydration.</text>
</comment>
<keyword evidence="12 17" id="KW-0456">Lyase</keyword>
<dbReference type="InterPro" id="IPR036652">
    <property type="entry name" value="YjeF_N_dom_sf"/>
</dbReference>
<dbReference type="HAMAP" id="MF_01965">
    <property type="entry name" value="NADHX_dehydratase"/>
    <property type="match status" value="1"/>
</dbReference>
<protein>
    <recommendedName>
        <fullName evidence="19">Bifunctional NAD(P)H-hydrate repair enzyme</fullName>
    </recommendedName>
    <alternativeName>
        <fullName evidence="19">Nicotinamide nucleotide repair protein</fullName>
    </alternativeName>
    <domain>
        <recommendedName>
            <fullName evidence="19">ADP-dependent (S)-NAD(P)H-hydrate dehydratase</fullName>
            <ecNumber evidence="19">4.2.1.136</ecNumber>
        </recommendedName>
        <alternativeName>
            <fullName evidence="19">ADP-dependent NAD(P)HX dehydratase</fullName>
        </alternativeName>
    </domain>
    <domain>
        <recommendedName>
            <fullName evidence="19">NAD(P)H-hydrate epimerase</fullName>
            <ecNumber evidence="19">5.1.99.6</ecNumber>
        </recommendedName>
    </domain>
</protein>
<organism evidence="22">
    <name type="scientific">Uncultured archaeon GZfos26G2</name>
    <dbReference type="NCBI Taxonomy" id="3386331"/>
    <lineage>
        <taxon>Archaea</taxon>
        <taxon>Methanobacteriati</taxon>
        <taxon>Methanobacteriota</taxon>
        <taxon>Stenosarchaea group</taxon>
        <taxon>Methanomicrobia</taxon>
        <taxon>Candidatus Methanophagales</taxon>
        <taxon>Candidatus Methanophagaceae</taxon>
        <taxon>Candidatus Methanophaga</taxon>
    </lineage>
</organism>
<evidence type="ECO:0000259" key="21">
    <source>
        <dbReference type="PROSITE" id="PS51385"/>
    </source>
</evidence>
<feature type="binding site" evidence="18">
    <location>
        <position position="158"/>
    </location>
    <ligand>
        <name>(6S)-NADPHX</name>
        <dbReference type="ChEBI" id="CHEBI:64076"/>
    </ligand>
</feature>
<evidence type="ECO:0000256" key="8">
    <source>
        <dbReference type="ARBA" id="ARBA00022857"/>
    </source>
</evidence>
<dbReference type="GO" id="GO:0005524">
    <property type="term" value="F:ATP binding"/>
    <property type="evidence" value="ECO:0007669"/>
    <property type="project" value="UniProtKB-UniRule"/>
</dbReference>
<evidence type="ECO:0000256" key="4">
    <source>
        <dbReference type="ARBA" id="ARBA00009524"/>
    </source>
</evidence>
<feature type="domain" description="YjeF C-terminal" evidence="20">
    <location>
        <begin position="214"/>
        <end position="491"/>
    </location>
</feature>
<name>Q648I4_UNCAG</name>
<accession>Q648I4</accession>
<comment type="function">
    <text evidence="18">Catalyzes the epimerization of the S- and R-forms of NAD(P)HX, a damaged form of NAD(P)H that is a result of enzymatic or heat-dependent hydration. This is a prerequisite for the S-specific NAD(P)H-hydrate dehydratase to allow the repair of both epimers of NAD(P)HX.</text>
</comment>
<evidence type="ECO:0000256" key="12">
    <source>
        <dbReference type="ARBA" id="ARBA00023239"/>
    </source>
</evidence>
<evidence type="ECO:0000256" key="19">
    <source>
        <dbReference type="PIRNR" id="PIRNR017184"/>
    </source>
</evidence>
<evidence type="ECO:0000256" key="10">
    <source>
        <dbReference type="ARBA" id="ARBA00023027"/>
    </source>
</evidence>
<comment type="similarity">
    <text evidence="3 19">In the N-terminal section; belongs to the NnrE/AIBP family.</text>
</comment>
<feature type="binding site" evidence="17">
    <location>
        <position position="361"/>
    </location>
    <ligand>
        <name>(6S)-NADPHX</name>
        <dbReference type="ChEBI" id="CHEBI:64076"/>
    </ligand>
</feature>
<dbReference type="CDD" id="cd01171">
    <property type="entry name" value="YXKO-related"/>
    <property type="match status" value="1"/>
</dbReference>
<dbReference type="HAMAP" id="MF_01966">
    <property type="entry name" value="NADHX_epimerase"/>
    <property type="match status" value="1"/>
</dbReference>
<comment type="catalytic activity">
    <reaction evidence="2 18 19">
        <text>(6R)-NADPHX = (6S)-NADPHX</text>
        <dbReference type="Rhea" id="RHEA:32227"/>
        <dbReference type="ChEBI" id="CHEBI:64076"/>
        <dbReference type="ChEBI" id="CHEBI:64077"/>
        <dbReference type="EC" id="5.1.99.6"/>
    </reaction>
</comment>
<dbReference type="GO" id="GO:0110051">
    <property type="term" value="P:metabolite repair"/>
    <property type="evidence" value="ECO:0007669"/>
    <property type="project" value="TreeGrafter"/>
</dbReference>
<evidence type="ECO:0000256" key="18">
    <source>
        <dbReference type="HAMAP-Rule" id="MF_01966"/>
    </source>
</evidence>
<evidence type="ECO:0000256" key="7">
    <source>
        <dbReference type="ARBA" id="ARBA00022840"/>
    </source>
</evidence>
<gene>
    <name evidence="17" type="primary">nnrD</name>
    <name evidence="18" type="synonym">nnrE</name>
    <name evidence="22" type="ORF">GZ37D1_40</name>
</gene>
<comment type="catalytic activity">
    <reaction evidence="15 17 19">
        <text>(6S)-NADHX + ADP = AMP + phosphate + NADH + H(+)</text>
        <dbReference type="Rhea" id="RHEA:32223"/>
        <dbReference type="ChEBI" id="CHEBI:15378"/>
        <dbReference type="ChEBI" id="CHEBI:43474"/>
        <dbReference type="ChEBI" id="CHEBI:57945"/>
        <dbReference type="ChEBI" id="CHEBI:64074"/>
        <dbReference type="ChEBI" id="CHEBI:456215"/>
        <dbReference type="ChEBI" id="CHEBI:456216"/>
        <dbReference type="EC" id="4.2.1.136"/>
    </reaction>
</comment>
<dbReference type="EC" id="5.1.99.6" evidence="19"/>
<dbReference type="GO" id="GO:0052856">
    <property type="term" value="F:NAD(P)HX epimerase activity"/>
    <property type="evidence" value="ECO:0007669"/>
    <property type="project" value="UniProtKB-UniRule"/>
</dbReference>
<dbReference type="InterPro" id="IPR004443">
    <property type="entry name" value="YjeF_N_dom"/>
</dbReference>
<dbReference type="Gene3D" id="3.40.50.10260">
    <property type="entry name" value="YjeF N-terminal domain"/>
    <property type="match status" value="1"/>
</dbReference>
<comment type="subunit">
    <text evidence="17">Homotetramer.</text>
</comment>
<reference evidence="22" key="1">
    <citation type="journal article" date="2004" name="Science">
        <title>Reverse methanogenesis: testing the hypothesis with environmental genomics.</title>
        <authorList>
            <person name="Hallam S.J."/>
            <person name="Putnam N."/>
            <person name="Preston C.M."/>
            <person name="Detter J.C."/>
            <person name="Rokhsar D."/>
            <person name="Richardson P.M."/>
            <person name="DeLong E.F."/>
        </authorList>
    </citation>
    <scope>NUCLEOTIDE SEQUENCE</scope>
</reference>
<keyword evidence="9 18" id="KW-0630">Potassium</keyword>
<keyword evidence="7 17" id="KW-0067">ATP-binding</keyword>
<dbReference type="NCBIfam" id="TIGR00196">
    <property type="entry name" value="yjeF_cterm"/>
    <property type="match status" value="1"/>
</dbReference>
<evidence type="ECO:0000256" key="15">
    <source>
        <dbReference type="ARBA" id="ARBA00048238"/>
    </source>
</evidence>
<feature type="binding site" evidence="17">
    <location>
        <position position="433"/>
    </location>
    <ligand>
        <name>(6S)-NADPHX</name>
        <dbReference type="ChEBI" id="CHEBI:64076"/>
    </ligand>
</feature>
<keyword evidence="11 18" id="KW-0413">Isomerase</keyword>
<dbReference type="EC" id="4.2.1.136" evidence="19"/>
<dbReference type="GO" id="GO:0046496">
    <property type="term" value="P:nicotinamide nucleotide metabolic process"/>
    <property type="evidence" value="ECO:0007669"/>
    <property type="project" value="UniProtKB-UniRule"/>
</dbReference>
<dbReference type="GO" id="GO:0046872">
    <property type="term" value="F:metal ion binding"/>
    <property type="evidence" value="ECO:0007669"/>
    <property type="project" value="UniProtKB-UniRule"/>
</dbReference>
<evidence type="ECO:0000256" key="11">
    <source>
        <dbReference type="ARBA" id="ARBA00023235"/>
    </source>
</evidence>
<keyword evidence="6 17" id="KW-0547">Nucleotide-binding</keyword>
<feature type="binding site" evidence="18">
    <location>
        <begin position="58"/>
        <end position="62"/>
    </location>
    <ligand>
        <name>(6S)-NADPHX</name>
        <dbReference type="ChEBI" id="CHEBI:64076"/>
    </ligand>
</feature>
<dbReference type="PANTHER" id="PTHR12592:SF0">
    <property type="entry name" value="ATP-DEPENDENT (S)-NAD(P)H-HYDRATE DEHYDRATASE"/>
    <property type="match status" value="1"/>
</dbReference>
<keyword evidence="22" id="KW-0808">Transferase</keyword>
<evidence type="ECO:0000259" key="20">
    <source>
        <dbReference type="PROSITE" id="PS51383"/>
    </source>
</evidence>
<comment type="cofactor">
    <cofactor evidence="18 19">
        <name>K(+)</name>
        <dbReference type="ChEBI" id="CHEBI:29103"/>
    </cofactor>
    <text evidence="18 19">Binds 1 potassium ion per subunit.</text>
</comment>
<comment type="caution">
    <text evidence="17">Lacks conserved residue(s) required for the propagation of feature annotation.</text>
</comment>
<comment type="function">
    <text evidence="14 19">Bifunctional enzyme that catalyzes the epimerization of the S- and R-forms of NAD(P)HX and the dehydration of the S-form of NAD(P)HX at the expense of ADP, which is converted to AMP. This allows the repair of both epimers of NAD(P)HX, a damaged form of NAD(P)H that is a result of enzymatic or heat-dependent hydration.</text>
</comment>
<sequence length="501" mass="52829">MIRHITSEEMAALDENCKFYGLIPLQLMENAGANVANEIKKRFSGEGTSVTVVAGKGNNGGDAFAAARHLHGFDVKILLLGRSKDLRTEETSRNMRILKENGFDIVEITDSSELKTLYRSEVIIDAIFGTGISGKIREPEATAINLINDANAFVVAVDVPSGLDPDTGEAEKAVRADLTVTFHSAKRGLLNAKEYVGELMVADIGIPDGMERLTGPGDVRIVAKRKASSHKGDNGRVLIVGGGPFFGAPTLAALAALHAGADWVTIAAPKSVSSIIASISPNLIVQPLSSEILVEADVPVVSNLVNRHDVLVIGMGLGAEEATKKAARKIIEDAKDVVVDADGFYGLQLPLKDKHVIVTPHAGEFSKFGAMEGRVEVPPEANVGERIEFVKKVSKLNKVVTLMKGPTDIISDGVRVKLTRKGNAGMTVGGTGDALAGIAGAFFAIVSDPFKAATAAAFVNGTAGDLAFEEKGYGLLATDVVENIPKVMKDLDLFPLAKDSA</sequence>
<dbReference type="PANTHER" id="PTHR12592">
    <property type="entry name" value="ATP-DEPENDENT (S)-NAD(P)H-HYDRATE DEHYDRATASE FAMILY MEMBER"/>
    <property type="match status" value="1"/>
</dbReference>
<dbReference type="InterPro" id="IPR000631">
    <property type="entry name" value="CARKD"/>
</dbReference>
<feature type="binding site" evidence="18">
    <location>
        <position position="125"/>
    </location>
    <ligand>
        <name>K(+)</name>
        <dbReference type="ChEBI" id="CHEBI:29103"/>
    </ligand>
</feature>
<feature type="binding site" evidence="18">
    <location>
        <begin position="129"/>
        <end position="135"/>
    </location>
    <ligand>
        <name>(6S)-NADPHX</name>
        <dbReference type="ChEBI" id="CHEBI:64076"/>
    </ligand>
</feature>
<keyword evidence="22" id="KW-0418">Kinase</keyword>
<feature type="domain" description="YjeF N-terminal" evidence="21">
    <location>
        <begin position="5"/>
        <end position="212"/>
    </location>
</feature>
<keyword evidence="13" id="KW-0511">Multifunctional enzyme</keyword>
<evidence type="ECO:0000256" key="5">
    <source>
        <dbReference type="ARBA" id="ARBA00022723"/>
    </source>
</evidence>
<evidence type="ECO:0000256" key="3">
    <source>
        <dbReference type="ARBA" id="ARBA00006001"/>
    </source>
</evidence>
<evidence type="ECO:0000256" key="13">
    <source>
        <dbReference type="ARBA" id="ARBA00023268"/>
    </source>
</evidence>
<dbReference type="PROSITE" id="PS51385">
    <property type="entry name" value="YJEF_N"/>
    <property type="match status" value="1"/>
</dbReference>
<evidence type="ECO:0000256" key="9">
    <source>
        <dbReference type="ARBA" id="ARBA00022958"/>
    </source>
</evidence>
<feature type="binding site" evidence="18">
    <location>
        <position position="59"/>
    </location>
    <ligand>
        <name>K(+)</name>
        <dbReference type="ChEBI" id="CHEBI:29103"/>
    </ligand>
</feature>
<feature type="binding site" evidence="17">
    <location>
        <position position="316"/>
    </location>
    <ligand>
        <name>(6S)-NADPHX</name>
        <dbReference type="ChEBI" id="CHEBI:64076"/>
    </ligand>
</feature>
<evidence type="ECO:0000256" key="17">
    <source>
        <dbReference type="HAMAP-Rule" id="MF_01965"/>
    </source>
</evidence>
<keyword evidence="8 17" id="KW-0521">NADP</keyword>
<dbReference type="Pfam" id="PF01256">
    <property type="entry name" value="Carb_kinase"/>
    <property type="match status" value="1"/>
</dbReference>
<dbReference type="PROSITE" id="PS51383">
    <property type="entry name" value="YJEF_C_3"/>
    <property type="match status" value="1"/>
</dbReference>
<dbReference type="Pfam" id="PF03853">
    <property type="entry name" value="YjeF_N"/>
    <property type="match status" value="1"/>
</dbReference>
<comment type="catalytic activity">
    <reaction evidence="1 18 19">
        <text>(6R)-NADHX = (6S)-NADHX</text>
        <dbReference type="Rhea" id="RHEA:32215"/>
        <dbReference type="ChEBI" id="CHEBI:64074"/>
        <dbReference type="ChEBI" id="CHEBI:64075"/>
        <dbReference type="EC" id="5.1.99.6"/>
    </reaction>
</comment>
<comment type="similarity">
    <text evidence="18">Belongs to the NnrE/AIBP family.</text>
</comment>
<dbReference type="SUPFAM" id="SSF64153">
    <property type="entry name" value="YjeF N-terminal domain-like"/>
    <property type="match status" value="1"/>
</dbReference>
<dbReference type="SUPFAM" id="SSF53613">
    <property type="entry name" value="Ribokinase-like"/>
    <property type="match status" value="1"/>
</dbReference>
<feature type="binding site" evidence="17">
    <location>
        <position position="432"/>
    </location>
    <ligand>
        <name>AMP</name>
        <dbReference type="ChEBI" id="CHEBI:456215"/>
    </ligand>
</feature>
<dbReference type="EMBL" id="AY714868">
    <property type="protein sequence ID" value="AAU84193.1"/>
    <property type="molecule type" value="Genomic_DNA"/>
</dbReference>
<comment type="cofactor">
    <cofactor evidence="17">
        <name>Mg(2+)</name>
        <dbReference type="ChEBI" id="CHEBI:18420"/>
    </cofactor>
</comment>
<evidence type="ECO:0000256" key="1">
    <source>
        <dbReference type="ARBA" id="ARBA00000013"/>
    </source>
</evidence>
<evidence type="ECO:0000256" key="6">
    <source>
        <dbReference type="ARBA" id="ARBA00022741"/>
    </source>
</evidence>
<dbReference type="Gene3D" id="3.40.1190.20">
    <property type="match status" value="1"/>
</dbReference>
<keyword evidence="10 17" id="KW-0520">NAD</keyword>